<feature type="domain" description="DUF302" evidence="1">
    <location>
        <begin position="83"/>
        <end position="142"/>
    </location>
</feature>
<dbReference type="RefSeq" id="WP_269421701.1">
    <property type="nucleotide sequence ID" value="NZ_JAPWGY010000001.1"/>
</dbReference>
<reference evidence="2" key="1">
    <citation type="submission" date="2022-12" db="EMBL/GenBank/DDBJ databases">
        <title>Bacterial isolates from different developmental stages of Nematostella vectensis.</title>
        <authorList>
            <person name="Fraune S."/>
        </authorList>
    </citation>
    <scope>NUCLEOTIDE SEQUENCE</scope>
    <source>
        <strain evidence="2">G21630-S1</strain>
    </source>
</reference>
<dbReference type="Proteomes" id="UP001069802">
    <property type="component" value="Unassembled WGS sequence"/>
</dbReference>
<dbReference type="Gene3D" id="3.30.310.70">
    <property type="entry name" value="TT1751-like domain"/>
    <property type="match status" value="1"/>
</dbReference>
<sequence length="174" mass="18403">MIRRRYAFLHTLGGLLSLVTGLLMGLGLLVAPSSFSSALADQGFPQDGMVVVKTDKAFTVLVADLERAIKENKMGLVTRASASAGAAGQGITIPGNMVVGVYRNDFARRMLEASLPAGIEAPIRFYLTENDDGSASLTYQKPTAVFAPYGSADLDVMAAELDVIFDAIAKEATQ</sequence>
<evidence type="ECO:0000313" key="2">
    <source>
        <dbReference type="EMBL" id="MCZ4279499.1"/>
    </source>
</evidence>
<name>A0ABT4LEG9_9PROT</name>
<dbReference type="InterPro" id="IPR035923">
    <property type="entry name" value="TT1751-like_sf"/>
</dbReference>
<gene>
    <name evidence="2" type="ORF">O4H49_01840</name>
</gene>
<keyword evidence="3" id="KW-1185">Reference proteome</keyword>
<proteinExistence type="predicted"/>
<accession>A0ABT4LEG9</accession>
<evidence type="ECO:0000313" key="3">
    <source>
        <dbReference type="Proteomes" id="UP001069802"/>
    </source>
</evidence>
<protein>
    <submittedName>
        <fullName evidence="2">DUF302 domain-containing protein</fullName>
    </submittedName>
</protein>
<dbReference type="InterPro" id="IPR005180">
    <property type="entry name" value="DUF302"/>
</dbReference>
<dbReference type="EMBL" id="JAPWGY010000001">
    <property type="protein sequence ID" value="MCZ4279499.1"/>
    <property type="molecule type" value="Genomic_DNA"/>
</dbReference>
<dbReference type="SUPFAM" id="SSF103247">
    <property type="entry name" value="TT1751-like"/>
    <property type="match status" value="1"/>
</dbReference>
<comment type="caution">
    <text evidence="2">The sequence shown here is derived from an EMBL/GenBank/DDBJ whole genome shotgun (WGS) entry which is preliminary data.</text>
</comment>
<dbReference type="Pfam" id="PF03625">
    <property type="entry name" value="DUF302"/>
    <property type="match status" value="1"/>
</dbReference>
<organism evidence="2 3">
    <name type="scientific">Kiloniella laminariae</name>
    <dbReference type="NCBI Taxonomy" id="454162"/>
    <lineage>
        <taxon>Bacteria</taxon>
        <taxon>Pseudomonadati</taxon>
        <taxon>Pseudomonadota</taxon>
        <taxon>Alphaproteobacteria</taxon>
        <taxon>Rhodospirillales</taxon>
        <taxon>Kiloniellaceae</taxon>
        <taxon>Kiloniella</taxon>
    </lineage>
</organism>
<evidence type="ECO:0000259" key="1">
    <source>
        <dbReference type="Pfam" id="PF03625"/>
    </source>
</evidence>
<dbReference type="CDD" id="cd14797">
    <property type="entry name" value="DUF302"/>
    <property type="match status" value="1"/>
</dbReference>